<dbReference type="GO" id="GO:0016787">
    <property type="term" value="F:hydrolase activity"/>
    <property type="evidence" value="ECO:0007669"/>
    <property type="project" value="UniProtKB-KW"/>
</dbReference>
<keyword evidence="4" id="KW-1185">Reference proteome</keyword>
<dbReference type="Gene3D" id="3.40.50.850">
    <property type="entry name" value="Isochorismatase-like"/>
    <property type="match status" value="1"/>
</dbReference>
<dbReference type="InterPro" id="IPR036380">
    <property type="entry name" value="Isochorismatase-like_sf"/>
</dbReference>
<evidence type="ECO:0000256" key="1">
    <source>
        <dbReference type="ARBA" id="ARBA00022801"/>
    </source>
</evidence>
<accession>A0A433SFI8</accession>
<dbReference type="PANTHER" id="PTHR43540:SF1">
    <property type="entry name" value="ISOCHORISMATASE HYDROLASE"/>
    <property type="match status" value="1"/>
</dbReference>
<dbReference type="InterPro" id="IPR000868">
    <property type="entry name" value="Isochorismatase-like_dom"/>
</dbReference>
<dbReference type="Proteomes" id="UP000286947">
    <property type="component" value="Unassembled WGS sequence"/>
</dbReference>
<comment type="caution">
    <text evidence="3">The sequence shown here is derived from an EMBL/GenBank/DDBJ whole genome shotgun (WGS) entry which is preliminary data.</text>
</comment>
<keyword evidence="1 3" id="KW-0378">Hydrolase</keyword>
<dbReference type="EMBL" id="PQSP01000002">
    <property type="protein sequence ID" value="RUS67480.1"/>
    <property type="molecule type" value="Genomic_DNA"/>
</dbReference>
<evidence type="ECO:0000313" key="4">
    <source>
        <dbReference type="Proteomes" id="UP000286947"/>
    </source>
</evidence>
<dbReference type="SUPFAM" id="SSF52499">
    <property type="entry name" value="Isochorismatase-like hydrolases"/>
    <property type="match status" value="1"/>
</dbReference>
<protein>
    <submittedName>
        <fullName evidence="3">Maleamate amidohydrolase</fullName>
        <ecNumber evidence="3">3.5.1.107</ecNumber>
    </submittedName>
</protein>
<dbReference type="Pfam" id="PF00857">
    <property type="entry name" value="Isochorismatase"/>
    <property type="match status" value="1"/>
</dbReference>
<organism evidence="3 4">
    <name type="scientific">Saezia sanguinis</name>
    <dbReference type="NCBI Taxonomy" id="1965230"/>
    <lineage>
        <taxon>Bacteria</taxon>
        <taxon>Pseudomonadati</taxon>
        <taxon>Pseudomonadota</taxon>
        <taxon>Betaproteobacteria</taxon>
        <taxon>Burkholderiales</taxon>
        <taxon>Saeziaceae</taxon>
        <taxon>Saezia</taxon>
    </lineage>
</organism>
<dbReference type="RefSeq" id="WP_126979539.1">
    <property type="nucleotide sequence ID" value="NZ_CAWUGC010000001.1"/>
</dbReference>
<dbReference type="AlphaFoldDB" id="A0A433SFI8"/>
<dbReference type="OrthoDB" id="5360912at2"/>
<gene>
    <name evidence="3" type="primary">nicF</name>
    <name evidence="3" type="ORF">CUZ56_01427</name>
</gene>
<dbReference type="InterPro" id="IPR050272">
    <property type="entry name" value="Isochorismatase-like_hydrls"/>
</dbReference>
<sequence length="225" mass="25241">MERSDQTARQLYEAIKAKPTRPRLGFGRKPMLLSIDLQKAYTCVGEFATAYETDPKQLEYVNQLAAKFRQLGLPVAWTYVAYMESGEDCGLWGTRSNTPDSLQNIKVGSRRAEFDDRLQVDQVRDIIINKRMASAFFETHLRSLMTWHGCDTIILTGGSTSGCIRAAVVDGLSCGYRMIVPEECVADKHESPHFANLYDIAVKYGDVIPVAEVFTWLNQYPGDAA</sequence>
<reference evidence="3 4" key="1">
    <citation type="submission" date="2018-01" db="EMBL/GenBank/DDBJ databases">
        <title>Saezia sanguinis gen. nov., sp. nov., in the order Burkholderiales isolated from human blood.</title>
        <authorList>
            <person name="Medina-Pascual M.J."/>
            <person name="Valdezate S."/>
            <person name="Monzon S."/>
            <person name="Cuesta I."/>
            <person name="Carrasco G."/>
            <person name="Villalon P."/>
            <person name="Saez-Nieto J.A."/>
        </authorList>
    </citation>
    <scope>NUCLEOTIDE SEQUENCE [LARGE SCALE GENOMIC DNA]</scope>
    <source>
        <strain evidence="3 4">CNM695-12</strain>
    </source>
</reference>
<dbReference type="PANTHER" id="PTHR43540">
    <property type="entry name" value="PEROXYUREIDOACRYLATE/UREIDOACRYLATE AMIDOHYDROLASE-RELATED"/>
    <property type="match status" value="1"/>
</dbReference>
<evidence type="ECO:0000313" key="3">
    <source>
        <dbReference type="EMBL" id="RUS67480.1"/>
    </source>
</evidence>
<name>A0A433SFI8_9BURK</name>
<evidence type="ECO:0000259" key="2">
    <source>
        <dbReference type="Pfam" id="PF00857"/>
    </source>
</evidence>
<feature type="domain" description="Isochorismatase-like" evidence="2">
    <location>
        <begin position="31"/>
        <end position="210"/>
    </location>
</feature>
<dbReference type="EC" id="3.5.1.107" evidence="3"/>
<proteinExistence type="predicted"/>